<evidence type="ECO:0000256" key="2">
    <source>
        <dbReference type="ARBA" id="ARBA00011814"/>
    </source>
</evidence>
<dbReference type="InterPro" id="IPR023393">
    <property type="entry name" value="START-like_dom_sf"/>
</dbReference>
<protein>
    <submittedName>
        <fullName evidence="5">Coenzyme Q-binding protein</fullName>
    </submittedName>
</protein>
<dbReference type="Gene3D" id="3.30.530.20">
    <property type="match status" value="1"/>
</dbReference>
<gene>
    <name evidence="5" type="ORF">CTheo_4460</name>
</gene>
<dbReference type="GO" id="GO:0048039">
    <property type="term" value="F:ubiquinone binding"/>
    <property type="evidence" value="ECO:0007669"/>
    <property type="project" value="InterPro"/>
</dbReference>
<dbReference type="InterPro" id="IPR005031">
    <property type="entry name" value="COQ10_START"/>
</dbReference>
<dbReference type="SUPFAM" id="SSF55961">
    <property type="entry name" value="Bet v1-like"/>
    <property type="match status" value="1"/>
</dbReference>
<reference evidence="5 6" key="1">
    <citation type="journal article" date="2019" name="Fungal Biol. Biotechnol.">
        <title>Draft genome sequence of fastidious pathogen Ceratobasidium theobromae, which causes vascular-streak dieback in Theobroma cacao.</title>
        <authorList>
            <person name="Ali S.S."/>
            <person name="Asman A."/>
            <person name="Shao J."/>
            <person name="Firmansyah A.P."/>
            <person name="Susilo A.W."/>
            <person name="Rosmana A."/>
            <person name="McMahon P."/>
            <person name="Junaid M."/>
            <person name="Guest D."/>
            <person name="Kheng T.Y."/>
            <person name="Meinhardt L.W."/>
            <person name="Bailey B.A."/>
        </authorList>
    </citation>
    <scope>NUCLEOTIDE SEQUENCE [LARGE SCALE GENOMIC DNA]</scope>
    <source>
        <strain evidence="5 6">CT2</strain>
    </source>
</reference>
<keyword evidence="6" id="KW-1185">Reference proteome</keyword>
<comment type="similarity">
    <text evidence="1">Belongs to the COQ10 family.</text>
</comment>
<organism evidence="5 6">
    <name type="scientific">Ceratobasidium theobromae</name>
    <dbReference type="NCBI Taxonomy" id="1582974"/>
    <lineage>
        <taxon>Eukaryota</taxon>
        <taxon>Fungi</taxon>
        <taxon>Dikarya</taxon>
        <taxon>Basidiomycota</taxon>
        <taxon>Agaricomycotina</taxon>
        <taxon>Agaricomycetes</taxon>
        <taxon>Cantharellales</taxon>
        <taxon>Ceratobasidiaceae</taxon>
        <taxon>Ceratobasidium</taxon>
    </lineage>
</organism>
<dbReference type="InterPro" id="IPR044996">
    <property type="entry name" value="COQ10-like"/>
</dbReference>
<dbReference type="PANTHER" id="PTHR12901:SF10">
    <property type="entry name" value="COENZYME Q-BINDING PROTEIN COQ10, MITOCHONDRIAL"/>
    <property type="match status" value="1"/>
</dbReference>
<dbReference type="GO" id="GO:0005739">
    <property type="term" value="C:mitochondrion"/>
    <property type="evidence" value="ECO:0007669"/>
    <property type="project" value="TreeGrafter"/>
</dbReference>
<proteinExistence type="inferred from homology"/>
<comment type="function">
    <text evidence="3">Required for the function of coenzyme Q in the respiratory chain. May serve as a chaperone or may be involved in the transport of Q6 from its site of synthesis to the catalytic sites of the respiratory complexes.</text>
</comment>
<dbReference type="Pfam" id="PF03364">
    <property type="entry name" value="Polyketide_cyc"/>
    <property type="match status" value="1"/>
</dbReference>
<dbReference type="OrthoDB" id="292693at2759"/>
<feature type="domain" description="Coenzyme Q-binding protein COQ10 START" evidence="4">
    <location>
        <begin position="45"/>
        <end position="190"/>
    </location>
</feature>
<comment type="subunit">
    <text evidence="2">Interacts with coenzyme Q.</text>
</comment>
<dbReference type="Proteomes" id="UP000383932">
    <property type="component" value="Unassembled WGS sequence"/>
</dbReference>
<evidence type="ECO:0000313" key="5">
    <source>
        <dbReference type="EMBL" id="KAB5592078.1"/>
    </source>
</evidence>
<evidence type="ECO:0000313" key="6">
    <source>
        <dbReference type="Proteomes" id="UP000383932"/>
    </source>
</evidence>
<sequence length="266" mass="29499">MATTLRPFARTFFSSSGPATRFHSSKILPYVPLIPCLIILTPSRYTQRQLYNLVADVNAYHHFLPFCTNSRVLTPPPAGFDRDAPYQVEAELEVGFMGLKESYVSLVRCIPWASVQAIATSSTPLFKHLETTWRFHPTNIPPSANVHPGPDTAPALLTIDLHYEFANPVHAVVSNAAFERVSGMMVDAFEKRTESHLHSHVSVDLLGLALERSDDTGPGIRNDIDSHLGPSSLDSRHLVHRSISRDDSRSATCRMPESLMLARATI</sequence>
<dbReference type="PANTHER" id="PTHR12901">
    <property type="entry name" value="SPERM PROTEIN HOMOLOG"/>
    <property type="match status" value="1"/>
</dbReference>
<evidence type="ECO:0000256" key="1">
    <source>
        <dbReference type="ARBA" id="ARBA00006885"/>
    </source>
</evidence>
<evidence type="ECO:0000256" key="3">
    <source>
        <dbReference type="ARBA" id="ARBA00024947"/>
    </source>
</evidence>
<comment type="caution">
    <text evidence="5">The sequence shown here is derived from an EMBL/GenBank/DDBJ whole genome shotgun (WGS) entry which is preliminary data.</text>
</comment>
<evidence type="ECO:0000259" key="4">
    <source>
        <dbReference type="Pfam" id="PF03364"/>
    </source>
</evidence>
<dbReference type="AlphaFoldDB" id="A0A5N5QKP9"/>
<accession>A0A5N5QKP9</accession>
<dbReference type="EMBL" id="SSOP01000077">
    <property type="protein sequence ID" value="KAB5592078.1"/>
    <property type="molecule type" value="Genomic_DNA"/>
</dbReference>
<name>A0A5N5QKP9_9AGAM</name>
<dbReference type="GO" id="GO:0045333">
    <property type="term" value="P:cellular respiration"/>
    <property type="evidence" value="ECO:0007669"/>
    <property type="project" value="InterPro"/>
</dbReference>
<dbReference type="CDD" id="cd07813">
    <property type="entry name" value="COQ10p_like"/>
    <property type="match status" value="1"/>
</dbReference>